<keyword evidence="3" id="KW-1185">Reference proteome</keyword>
<organism evidence="2 3">
    <name type="scientific">Folsomia candida</name>
    <name type="common">Springtail</name>
    <dbReference type="NCBI Taxonomy" id="158441"/>
    <lineage>
        <taxon>Eukaryota</taxon>
        <taxon>Metazoa</taxon>
        <taxon>Ecdysozoa</taxon>
        <taxon>Arthropoda</taxon>
        <taxon>Hexapoda</taxon>
        <taxon>Collembola</taxon>
        <taxon>Entomobryomorpha</taxon>
        <taxon>Isotomoidea</taxon>
        <taxon>Isotomidae</taxon>
        <taxon>Proisotominae</taxon>
        <taxon>Folsomia</taxon>
    </lineage>
</organism>
<reference evidence="2 3" key="1">
    <citation type="submission" date="2015-12" db="EMBL/GenBank/DDBJ databases">
        <title>The genome of Folsomia candida.</title>
        <authorList>
            <person name="Faddeeva A."/>
            <person name="Derks M.F."/>
            <person name="Anvar Y."/>
            <person name="Smit S."/>
            <person name="Van Straalen N."/>
            <person name="Roelofs D."/>
        </authorList>
    </citation>
    <scope>NUCLEOTIDE SEQUENCE [LARGE SCALE GENOMIC DNA]</scope>
    <source>
        <strain evidence="2 3">VU population</strain>
        <tissue evidence="2">Whole body</tissue>
    </source>
</reference>
<sequence>MQDIQVLSFFILFLKIVNVSSTQICNLVWASKYHTDPNSHQTTLITRSKAFGQYHVGQSTDETLTTFVAKGFITHTKKFDILQNPNHCSTSWETLSPTSFKFAVATSPKNTSLVARTFFNDHWSTCELQRKSASSSCTLIDTATNLPMQITDLNRIQILNSFKKSPLRNVSLLQEEPALLAVRYPATDFIRNKADVTVTQTLSQTHVLEKSVRTSVDKFMDIDVHVLKDLFMFSLEKHRITRTIKTDRKDVETRRTITVPERTSIKTCTIMTITNSPIQARYEYDDNHFSGKGTIEAAANSVDSTYIVLPVDMRFFQNCIAVAEGYNTTEELTKGPGLSLEDIYNRFGL</sequence>
<evidence type="ECO:0000313" key="2">
    <source>
        <dbReference type="EMBL" id="OXA37440.1"/>
    </source>
</evidence>
<proteinExistence type="predicted"/>
<dbReference type="Proteomes" id="UP000198287">
    <property type="component" value="Unassembled WGS sequence"/>
</dbReference>
<evidence type="ECO:0000256" key="1">
    <source>
        <dbReference type="SAM" id="SignalP"/>
    </source>
</evidence>
<name>A0A226CXD8_FOLCA</name>
<protein>
    <submittedName>
        <fullName evidence="2">Uncharacterized protein</fullName>
    </submittedName>
</protein>
<gene>
    <name evidence="2" type="ORF">Fcan01_27813</name>
</gene>
<feature type="chain" id="PRO_5012104174" evidence="1">
    <location>
        <begin position="22"/>
        <end position="349"/>
    </location>
</feature>
<evidence type="ECO:0000313" key="3">
    <source>
        <dbReference type="Proteomes" id="UP000198287"/>
    </source>
</evidence>
<keyword evidence="1" id="KW-0732">Signal</keyword>
<accession>A0A226CXD8</accession>
<dbReference type="EMBL" id="LNIX01000057">
    <property type="protein sequence ID" value="OXA37440.1"/>
    <property type="molecule type" value="Genomic_DNA"/>
</dbReference>
<comment type="caution">
    <text evidence="2">The sequence shown here is derived from an EMBL/GenBank/DDBJ whole genome shotgun (WGS) entry which is preliminary data.</text>
</comment>
<dbReference type="AlphaFoldDB" id="A0A226CXD8"/>
<feature type="signal peptide" evidence="1">
    <location>
        <begin position="1"/>
        <end position="21"/>
    </location>
</feature>